<dbReference type="GO" id="GO:0042780">
    <property type="term" value="P:tRNA 3'-end processing"/>
    <property type="evidence" value="ECO:0007669"/>
    <property type="project" value="TreeGrafter"/>
</dbReference>
<reference evidence="2" key="1">
    <citation type="submission" date="2022-12" db="EMBL/GenBank/DDBJ databases">
        <title>Chromosome-level genome assembly of the bean flower thrips Megalurothrips usitatus.</title>
        <authorList>
            <person name="Ma L."/>
            <person name="Liu Q."/>
            <person name="Li H."/>
            <person name="Cai W."/>
        </authorList>
    </citation>
    <scope>NUCLEOTIDE SEQUENCE</scope>
    <source>
        <strain evidence="2">Cailab_2022a</strain>
    </source>
</reference>
<evidence type="ECO:0008006" key="4">
    <source>
        <dbReference type="Google" id="ProtNLM"/>
    </source>
</evidence>
<accession>A0AAV7Y044</accession>
<feature type="repeat" description="PPR" evidence="1">
    <location>
        <begin position="222"/>
        <end position="256"/>
    </location>
</feature>
<proteinExistence type="predicted"/>
<dbReference type="EMBL" id="JAPTSV010000001">
    <property type="protein sequence ID" value="KAJ1531499.1"/>
    <property type="molecule type" value="Genomic_DNA"/>
</dbReference>
<organism evidence="2 3">
    <name type="scientific">Megalurothrips usitatus</name>
    <name type="common">bean blossom thrips</name>
    <dbReference type="NCBI Taxonomy" id="439358"/>
    <lineage>
        <taxon>Eukaryota</taxon>
        <taxon>Metazoa</taxon>
        <taxon>Ecdysozoa</taxon>
        <taxon>Arthropoda</taxon>
        <taxon>Hexapoda</taxon>
        <taxon>Insecta</taxon>
        <taxon>Pterygota</taxon>
        <taxon>Neoptera</taxon>
        <taxon>Paraneoptera</taxon>
        <taxon>Thysanoptera</taxon>
        <taxon>Terebrantia</taxon>
        <taxon>Thripoidea</taxon>
        <taxon>Thripidae</taxon>
        <taxon>Megalurothrips</taxon>
    </lineage>
</organism>
<dbReference type="InterPro" id="IPR011990">
    <property type="entry name" value="TPR-like_helical_dom_sf"/>
</dbReference>
<dbReference type="Pfam" id="PF13812">
    <property type="entry name" value="PPR_3"/>
    <property type="match status" value="1"/>
</dbReference>
<evidence type="ECO:0000313" key="3">
    <source>
        <dbReference type="Proteomes" id="UP001075354"/>
    </source>
</evidence>
<evidence type="ECO:0000256" key="1">
    <source>
        <dbReference type="PROSITE-ProRule" id="PRU00708"/>
    </source>
</evidence>
<dbReference type="Proteomes" id="UP001075354">
    <property type="component" value="Chromosome 1"/>
</dbReference>
<dbReference type="PANTHER" id="PTHR24014">
    <property type="entry name" value="2-OXOGLUTARATE AND IRON-DEPENDENT OXYGENASE DOMAIN-CONTAINING PROTEIN 2"/>
    <property type="match status" value="1"/>
</dbReference>
<gene>
    <name evidence="2" type="ORF">ONE63_000174</name>
</gene>
<evidence type="ECO:0000313" key="2">
    <source>
        <dbReference type="EMBL" id="KAJ1531499.1"/>
    </source>
</evidence>
<dbReference type="GO" id="GO:0000049">
    <property type="term" value="F:tRNA binding"/>
    <property type="evidence" value="ECO:0007669"/>
    <property type="project" value="TreeGrafter"/>
</dbReference>
<dbReference type="InterPro" id="IPR002885">
    <property type="entry name" value="PPR_rpt"/>
</dbReference>
<sequence>MGLLLRCSLSLACRTTKLVSESRILQQQWRYLQQFQILLASDITKNENVSLSAPLSSRNGNLRTNSTKFRKNDVKTSRSSIPVNKTVAFNIQEASVDDLTDNKMLIEIPENCQQRQYFDMVVKYLHENQFYEALDVLQVKMLKKDLEPDDYIYTALIGYCGFAGHPNEAFKLYDDMVGRGLAVKSTVYHSLFRSVGRNPSRNGLKQLNNLLKTMEEKCIEPDEKTCWSLLKAFGQCGSVEEGVKVLHFMVKRNMDIPQNCTSHLFRSCIKDKASGFQNVLFLYKKMLEYGISVQLHHFQYLLHCVRECSIGDIDSFINVLKRIGVENADKLSSDKDLEENLPNKSQNLYTKYDIELPIFPRDLPNLLSDHPTLGHITSIKNIKTPQDRLYLLGGLEVVIDNMSKNNIKPDLSILTHLLLCGPDTISTEKSLLDLAEKCDIALNIEFLNKILQHRVRRGQYREAKEVLFLIKDSGLQPNQFTFSILTMICAEIDNANQSLVEMNESSMWALWDFMTDKCIDSEDKTCWSILKELGECKSVEEGIKVLDFMTERNLHLPPTYISHLFLCCIKDKTAGFQNVLILYKKMVKYGLAIHLHHYNYLLHCTRDCSIGDVDSFIRTLEKLGVKNAEKLRSARENASMSSEKYELTLFPRELPNILSDTPTLGYLTSLKNIKTPQDRLFLLGGVDVVIDKMVEHNVNPDLGTLTHLLLCSPDTNSAEKKLLDLAAKFDIALNIEFLNKILLHRVRRREYMEAKEILSILRDRGLQFNQFTFGIVSVMCVGVNDAENLLEEMGKYGMRPETTVAIGFLRNACRKYQMDYVNMVLDLIIRYEIEVNRSLLRITDLFYNNCLQLLEVPGVAPSARVDSIRRFCERYPKWKDNVLYTL</sequence>
<keyword evidence="3" id="KW-1185">Reference proteome</keyword>
<feature type="repeat" description="PPR" evidence="1">
    <location>
        <begin position="149"/>
        <end position="183"/>
    </location>
</feature>
<dbReference type="GO" id="GO:0005759">
    <property type="term" value="C:mitochondrial matrix"/>
    <property type="evidence" value="ECO:0007669"/>
    <property type="project" value="TreeGrafter"/>
</dbReference>
<dbReference type="Pfam" id="PF01535">
    <property type="entry name" value="PPR"/>
    <property type="match status" value="2"/>
</dbReference>
<comment type="caution">
    <text evidence="2">The sequence shown here is derived from an EMBL/GenBank/DDBJ whole genome shotgun (WGS) entry which is preliminary data.</text>
</comment>
<dbReference type="PANTHER" id="PTHR24014:SF6">
    <property type="entry name" value="PENTATRICOPEPTIDE REPEAT-CONTAINING PROTEIN 1, MITOCHONDRIAL"/>
    <property type="match status" value="1"/>
</dbReference>
<name>A0AAV7Y044_9NEOP</name>
<dbReference type="PROSITE" id="PS51375">
    <property type="entry name" value="PPR"/>
    <property type="match status" value="2"/>
</dbReference>
<dbReference type="NCBIfam" id="TIGR00756">
    <property type="entry name" value="PPR"/>
    <property type="match status" value="1"/>
</dbReference>
<dbReference type="AlphaFoldDB" id="A0AAV7Y044"/>
<dbReference type="Gene3D" id="1.25.40.10">
    <property type="entry name" value="Tetratricopeptide repeat domain"/>
    <property type="match status" value="4"/>
</dbReference>
<protein>
    <recommendedName>
        <fullName evidence="4">Pentatricopeptide repeat-containing protein 1, mitochondrial</fullName>
    </recommendedName>
</protein>